<proteinExistence type="predicted"/>
<dbReference type="AlphaFoldDB" id="A0A851HZ17"/>
<comment type="caution">
    <text evidence="3">The sequence shown here is derived from an EMBL/GenBank/DDBJ whole genome shotgun (WGS) entry which is preliminary data.</text>
</comment>
<feature type="domain" description="Outer membrane protein beta-barrel" evidence="2">
    <location>
        <begin position="8"/>
        <end position="99"/>
    </location>
</feature>
<sequence length="99" mass="10770">MAPIWEVEVTGFNFSAVGIIPVNAQVDVFGKIGMFMWDVELSEQGYGKLGEDDGTDLSLGLGAAFHVTQEFSVVAEFQRFTDVSDGDLNNFSVGARLNF</sequence>
<keyword evidence="4" id="KW-1185">Reference proteome</keyword>
<reference evidence="3 4" key="1">
    <citation type="submission" date="2020-03" db="EMBL/GenBank/DDBJ databases">
        <title>Metagenomic, metatranscriptomic, and metabolomic analyses revealed the key microbes and metabolic features during the fermentation of ganjang, Korean traditional soy sauce.</title>
        <authorList>
            <person name="Chun B.H."/>
            <person name="Jeon C.O."/>
        </authorList>
    </citation>
    <scope>NUCLEOTIDE SEQUENCE [LARGE SCALE GENOMIC DNA]</scope>
    <source>
        <strain evidence="3 4">KG14</strain>
    </source>
</reference>
<dbReference type="SUPFAM" id="SSF56925">
    <property type="entry name" value="OMPA-like"/>
    <property type="match status" value="1"/>
</dbReference>
<accession>A0A851HZ17</accession>
<dbReference type="EMBL" id="JABEVQ010000012">
    <property type="protein sequence ID" value="NWN92956.1"/>
    <property type="molecule type" value="Genomic_DNA"/>
</dbReference>
<protein>
    <submittedName>
        <fullName evidence="3">Outer membrane beta-barrel protein</fullName>
    </submittedName>
</protein>
<dbReference type="Pfam" id="PF13505">
    <property type="entry name" value="OMP_b-brl"/>
    <property type="match status" value="1"/>
</dbReference>
<evidence type="ECO:0000259" key="2">
    <source>
        <dbReference type="Pfam" id="PF13505"/>
    </source>
</evidence>
<evidence type="ECO:0000313" key="3">
    <source>
        <dbReference type="EMBL" id="NWN92956.1"/>
    </source>
</evidence>
<dbReference type="Proteomes" id="UP000536442">
    <property type="component" value="Unassembled WGS sequence"/>
</dbReference>
<keyword evidence="1" id="KW-0732">Signal</keyword>
<organism evidence="3 4">
    <name type="scientific">Marinobacter adhaerens</name>
    <dbReference type="NCBI Taxonomy" id="1033846"/>
    <lineage>
        <taxon>Bacteria</taxon>
        <taxon>Pseudomonadati</taxon>
        <taxon>Pseudomonadota</taxon>
        <taxon>Gammaproteobacteria</taxon>
        <taxon>Pseudomonadales</taxon>
        <taxon>Marinobacteraceae</taxon>
        <taxon>Marinobacter</taxon>
    </lineage>
</organism>
<dbReference type="Gene3D" id="2.40.160.20">
    <property type="match status" value="1"/>
</dbReference>
<evidence type="ECO:0000256" key="1">
    <source>
        <dbReference type="ARBA" id="ARBA00022729"/>
    </source>
</evidence>
<gene>
    <name evidence="3" type="ORF">HLV39_15795</name>
</gene>
<evidence type="ECO:0000313" key="4">
    <source>
        <dbReference type="Proteomes" id="UP000536442"/>
    </source>
</evidence>
<dbReference type="InterPro" id="IPR027385">
    <property type="entry name" value="Beta-barrel_OMP"/>
</dbReference>
<name>A0A851HZ17_9GAMM</name>
<dbReference type="InterPro" id="IPR011250">
    <property type="entry name" value="OMP/PagP_B-barrel"/>
</dbReference>